<dbReference type="GO" id="GO:0043190">
    <property type="term" value="C:ATP-binding cassette (ABC) transporter complex"/>
    <property type="evidence" value="ECO:0007669"/>
    <property type="project" value="InterPro"/>
</dbReference>
<feature type="signal peptide" evidence="7">
    <location>
        <begin position="1"/>
        <end position="21"/>
    </location>
</feature>
<dbReference type="EMBL" id="JTHP01000056">
    <property type="protein sequence ID" value="KJD43490.1"/>
    <property type="molecule type" value="Genomic_DNA"/>
</dbReference>
<dbReference type="RefSeq" id="WP_044648189.1">
    <property type="nucleotide sequence ID" value="NZ_JTHP01000056.1"/>
</dbReference>
<comment type="subcellular location">
    <subcellularLocation>
        <location evidence="1">Cell envelope</location>
    </subcellularLocation>
</comment>
<feature type="domain" description="Solute-binding protein family 5" evidence="8">
    <location>
        <begin position="94"/>
        <end position="490"/>
    </location>
</feature>
<accession>A0A0D7WWE6</accession>
<dbReference type="FunFam" id="3.90.76.10:FF:000001">
    <property type="entry name" value="Oligopeptide ABC transporter substrate-binding protein"/>
    <property type="match status" value="1"/>
</dbReference>
<name>A0A0D7WWE6_9BACL</name>
<evidence type="ECO:0000256" key="2">
    <source>
        <dbReference type="ARBA" id="ARBA00005695"/>
    </source>
</evidence>
<keyword evidence="5" id="KW-0653">Protein transport</keyword>
<comment type="caution">
    <text evidence="9">The sequence shown here is derived from an EMBL/GenBank/DDBJ whole genome shotgun (WGS) entry which is preliminary data.</text>
</comment>
<dbReference type="PANTHER" id="PTHR30290">
    <property type="entry name" value="PERIPLASMIC BINDING COMPONENT OF ABC TRANSPORTER"/>
    <property type="match status" value="1"/>
</dbReference>
<dbReference type="FunFam" id="3.10.105.10:FF:000001">
    <property type="entry name" value="Oligopeptide ABC transporter, oligopeptide-binding protein"/>
    <property type="match status" value="1"/>
</dbReference>
<evidence type="ECO:0000313" key="10">
    <source>
        <dbReference type="Proteomes" id="UP000032534"/>
    </source>
</evidence>
<reference evidence="9 10" key="1">
    <citation type="submission" date="2014-11" db="EMBL/GenBank/DDBJ databases">
        <title>Draft Genome Sequences of Paenibacillus polymyxa NRRL B-30509 and Paenibacillus terrae NRRL B-30644, Strains from a Poultry Environment that Produce Tridecaptin A and Paenicidins.</title>
        <authorList>
            <person name="van Belkum M.J."/>
            <person name="Lohans C.T."/>
            <person name="Vederas J.C."/>
        </authorList>
    </citation>
    <scope>NUCLEOTIDE SEQUENCE [LARGE SCALE GENOMIC DNA]</scope>
    <source>
        <strain evidence="9 10">NRRL B-30644</strain>
    </source>
</reference>
<dbReference type="Proteomes" id="UP000032534">
    <property type="component" value="Unassembled WGS sequence"/>
</dbReference>
<dbReference type="SUPFAM" id="SSF53850">
    <property type="entry name" value="Periplasmic binding protein-like II"/>
    <property type="match status" value="1"/>
</dbReference>
<organism evidence="9 10">
    <name type="scientific">Paenibacillus terrae</name>
    <dbReference type="NCBI Taxonomy" id="159743"/>
    <lineage>
        <taxon>Bacteria</taxon>
        <taxon>Bacillati</taxon>
        <taxon>Bacillota</taxon>
        <taxon>Bacilli</taxon>
        <taxon>Bacillales</taxon>
        <taxon>Paenibacillaceae</taxon>
        <taxon>Paenibacillus</taxon>
    </lineage>
</organism>
<comment type="similarity">
    <text evidence="2">Belongs to the bacterial solute-binding protein 5 family.</text>
</comment>
<proteinExistence type="inferred from homology"/>
<feature type="compositionally biased region" description="Polar residues" evidence="6">
    <location>
        <begin position="28"/>
        <end position="44"/>
    </location>
</feature>
<dbReference type="Pfam" id="PF00496">
    <property type="entry name" value="SBP_bac_5"/>
    <property type="match status" value="1"/>
</dbReference>
<evidence type="ECO:0000256" key="4">
    <source>
        <dbReference type="ARBA" id="ARBA00022729"/>
    </source>
</evidence>
<evidence type="ECO:0000256" key="3">
    <source>
        <dbReference type="ARBA" id="ARBA00022448"/>
    </source>
</evidence>
<keyword evidence="5" id="KW-0571">Peptide transport</keyword>
<evidence type="ECO:0000256" key="1">
    <source>
        <dbReference type="ARBA" id="ARBA00004196"/>
    </source>
</evidence>
<dbReference type="AlphaFoldDB" id="A0A0D7WWE6"/>
<gene>
    <name evidence="9" type="ORF">QD47_22295</name>
</gene>
<feature type="region of interest" description="Disordered" evidence="6">
    <location>
        <begin position="27"/>
        <end position="47"/>
    </location>
</feature>
<keyword evidence="10" id="KW-1185">Reference proteome</keyword>
<dbReference type="Gene3D" id="3.90.76.10">
    <property type="entry name" value="Dipeptide-binding Protein, Domain 1"/>
    <property type="match status" value="1"/>
</dbReference>
<keyword evidence="4 7" id="KW-0732">Signal</keyword>
<dbReference type="Gene3D" id="3.40.190.10">
    <property type="entry name" value="Periplasmic binding protein-like II"/>
    <property type="match status" value="1"/>
</dbReference>
<dbReference type="PANTHER" id="PTHR30290:SF79">
    <property type="entry name" value="DIPEPTIDE-BINDING PROTEIN DPPE"/>
    <property type="match status" value="1"/>
</dbReference>
<dbReference type="InterPro" id="IPR000914">
    <property type="entry name" value="SBP_5_dom"/>
</dbReference>
<evidence type="ECO:0000256" key="7">
    <source>
        <dbReference type="SAM" id="SignalP"/>
    </source>
</evidence>
<dbReference type="PROSITE" id="PS51257">
    <property type="entry name" value="PROKAR_LIPOPROTEIN"/>
    <property type="match status" value="1"/>
</dbReference>
<dbReference type="PIRSF" id="PIRSF002741">
    <property type="entry name" value="MppA"/>
    <property type="match status" value="1"/>
</dbReference>
<dbReference type="InterPro" id="IPR030678">
    <property type="entry name" value="Peptide/Ni-bd"/>
</dbReference>
<dbReference type="OrthoDB" id="9801912at2"/>
<evidence type="ECO:0000259" key="8">
    <source>
        <dbReference type="Pfam" id="PF00496"/>
    </source>
</evidence>
<dbReference type="Gene3D" id="3.10.105.10">
    <property type="entry name" value="Dipeptide-binding Protein, Domain 3"/>
    <property type="match status" value="1"/>
</dbReference>
<dbReference type="CDD" id="cd08504">
    <property type="entry name" value="PBP2_OppA"/>
    <property type="match status" value="1"/>
</dbReference>
<dbReference type="GO" id="GO:0030288">
    <property type="term" value="C:outer membrane-bounded periplasmic space"/>
    <property type="evidence" value="ECO:0007669"/>
    <property type="project" value="UniProtKB-ARBA"/>
</dbReference>
<evidence type="ECO:0000256" key="5">
    <source>
        <dbReference type="ARBA" id="ARBA00022856"/>
    </source>
</evidence>
<dbReference type="InterPro" id="IPR039424">
    <property type="entry name" value="SBP_5"/>
</dbReference>
<evidence type="ECO:0000256" key="6">
    <source>
        <dbReference type="SAM" id="MobiDB-lite"/>
    </source>
</evidence>
<dbReference type="GO" id="GO:1904680">
    <property type="term" value="F:peptide transmembrane transporter activity"/>
    <property type="evidence" value="ECO:0007669"/>
    <property type="project" value="TreeGrafter"/>
</dbReference>
<dbReference type="PATRIC" id="fig|159743.3.peg.4957"/>
<dbReference type="GO" id="GO:0015833">
    <property type="term" value="P:peptide transport"/>
    <property type="evidence" value="ECO:0007669"/>
    <property type="project" value="UniProtKB-KW"/>
</dbReference>
<evidence type="ECO:0000313" key="9">
    <source>
        <dbReference type="EMBL" id="KJD43490.1"/>
    </source>
</evidence>
<sequence>MKRKSFLVLLTLILAVGALLAGCGSSSKNENNGKGAQENTSTTPAPADKQILRINLASEPPTFDPAQAQDTQANTVLKTMYEGLVRMGPDGKEIPGVAESWKISDDGKTYTFKLRDTAKWSNGDPVKASDFVFAWQRVLDPSTAPAPPYAYQLYYIKNAEGYNLSTSKSFKGTKIPDFKDVGVKAVDDHTLQVELEHATPYFLGLTAFYTYYPVHPSVKGNDKWATKKESMITNGPFTLSTWETGQKIEVSKNENYWGKDEIKLKTITMSLVNSGATELASYRSGQLDYAGKPNGEIPADQMMAVKNEMPNEFQAKGIASTYYYLFNVTEKPFNNLKIRKAFAMSIQRQPIVERVTMGGEIPAYGFVPPGIKGLSQEYRNEHKDDYFKEDVAEAKKLLQEGMKEEGVTSLPPITLLYNSTEGHQKIALAVADMWKKNLGVDIKTQNQEWGVFIQTRNKLNFQIARGGWSADFNDPMTFLDIWTTGNGNNNSGYANPEYDGLIKAARTETDPGKRMEIFAKAEKLLVQDDMILLPIYYYSNTSLTKPNVKGIALDFSGAIDFTRAYITQ</sequence>
<protein>
    <submittedName>
        <fullName evidence="9">Peptide-binding protein</fullName>
    </submittedName>
</protein>
<keyword evidence="3" id="KW-0813">Transport</keyword>
<feature type="chain" id="PRO_5039076466" evidence="7">
    <location>
        <begin position="22"/>
        <end position="568"/>
    </location>
</feature>